<name>A0A6J4TKH6_9SPHN</name>
<sequence>GLQRARREPAPDHRRAQGQENRRRPPWRRVEGRLC</sequence>
<keyword evidence="2" id="KW-0282">Flagellum</keyword>
<feature type="non-terminal residue" evidence="2">
    <location>
        <position position="35"/>
    </location>
</feature>
<proteinExistence type="predicted"/>
<feature type="region of interest" description="Disordered" evidence="1">
    <location>
        <begin position="1"/>
        <end position="35"/>
    </location>
</feature>
<protein>
    <submittedName>
        <fullName evidence="2">Flagellar motor rotation protein MotB</fullName>
    </submittedName>
</protein>
<gene>
    <name evidence="2" type="ORF">AVDCRST_MAG91-2515</name>
</gene>
<dbReference type="AlphaFoldDB" id="A0A6J4TKH6"/>
<keyword evidence="2" id="KW-0966">Cell projection</keyword>
<feature type="non-terminal residue" evidence="2">
    <location>
        <position position="1"/>
    </location>
</feature>
<keyword evidence="2" id="KW-0969">Cilium</keyword>
<organism evidence="2">
    <name type="scientific">uncultured Sphingomonadaceae bacterium</name>
    <dbReference type="NCBI Taxonomy" id="169976"/>
    <lineage>
        <taxon>Bacteria</taxon>
        <taxon>Pseudomonadati</taxon>
        <taxon>Pseudomonadota</taxon>
        <taxon>Alphaproteobacteria</taxon>
        <taxon>Sphingomonadales</taxon>
        <taxon>Sphingomonadaceae</taxon>
        <taxon>environmental samples</taxon>
    </lineage>
</organism>
<dbReference type="EMBL" id="CADCVX010000451">
    <property type="protein sequence ID" value="CAA9525805.1"/>
    <property type="molecule type" value="Genomic_DNA"/>
</dbReference>
<evidence type="ECO:0000256" key="1">
    <source>
        <dbReference type="SAM" id="MobiDB-lite"/>
    </source>
</evidence>
<evidence type="ECO:0000313" key="2">
    <source>
        <dbReference type="EMBL" id="CAA9525805.1"/>
    </source>
</evidence>
<accession>A0A6J4TKH6</accession>
<reference evidence="2" key="1">
    <citation type="submission" date="2020-02" db="EMBL/GenBank/DDBJ databases">
        <authorList>
            <person name="Meier V. D."/>
        </authorList>
    </citation>
    <scope>NUCLEOTIDE SEQUENCE</scope>
    <source>
        <strain evidence="2">AVDCRST_MAG91</strain>
    </source>
</reference>